<dbReference type="Proteomes" id="UP000761574">
    <property type="component" value="Unassembled WGS sequence"/>
</dbReference>
<dbReference type="SMART" id="SM00347">
    <property type="entry name" value="HTH_MARR"/>
    <property type="match status" value="1"/>
</dbReference>
<keyword evidence="1" id="KW-0805">Transcription regulation</keyword>
<name>A0ABQ4PKS5_9GAMM</name>
<evidence type="ECO:0000256" key="1">
    <source>
        <dbReference type="ARBA" id="ARBA00023015"/>
    </source>
</evidence>
<evidence type="ECO:0000256" key="4">
    <source>
        <dbReference type="SAM" id="MobiDB-lite"/>
    </source>
</evidence>
<reference evidence="6 7" key="1">
    <citation type="submission" date="2021-05" db="EMBL/GenBank/DDBJ databases">
        <title>Molecular characterization for Shewanella algae harboring chromosomal blaOXA-55-like strains isolated from clinical and environment sample.</title>
        <authorList>
            <person name="Ohama Y."/>
            <person name="Aoki K."/>
            <person name="Harada S."/>
            <person name="Moriya K."/>
            <person name="Ishii Y."/>
            <person name="Tateda K."/>
        </authorList>
    </citation>
    <scope>NUCLEOTIDE SEQUENCE [LARGE SCALE GENOMIC DNA]</scope>
    <source>
        <strain evidence="6 7">LMG 23746</strain>
    </source>
</reference>
<dbReference type="Gene3D" id="1.10.10.10">
    <property type="entry name" value="Winged helix-like DNA-binding domain superfamily/Winged helix DNA-binding domain"/>
    <property type="match status" value="1"/>
</dbReference>
<evidence type="ECO:0000259" key="5">
    <source>
        <dbReference type="PROSITE" id="PS50995"/>
    </source>
</evidence>
<dbReference type="Pfam" id="PF12802">
    <property type="entry name" value="MarR_2"/>
    <property type="match status" value="1"/>
</dbReference>
<dbReference type="InterPro" id="IPR023187">
    <property type="entry name" value="Tscrpt_reg_MarR-type_CS"/>
</dbReference>
<dbReference type="PRINTS" id="PR00598">
    <property type="entry name" value="HTHMARR"/>
</dbReference>
<dbReference type="PROSITE" id="PS50995">
    <property type="entry name" value="HTH_MARR_2"/>
    <property type="match status" value="1"/>
</dbReference>
<evidence type="ECO:0000313" key="7">
    <source>
        <dbReference type="Proteomes" id="UP000761574"/>
    </source>
</evidence>
<gene>
    <name evidence="6" type="primary">slyA</name>
    <name evidence="6" type="ORF">TUM4630_24270</name>
</gene>
<dbReference type="NCBIfam" id="NF002926">
    <property type="entry name" value="PRK03573.1"/>
    <property type="match status" value="1"/>
</dbReference>
<evidence type="ECO:0000256" key="3">
    <source>
        <dbReference type="ARBA" id="ARBA00023163"/>
    </source>
</evidence>
<keyword evidence="7" id="KW-1185">Reference proteome</keyword>
<dbReference type="InterPro" id="IPR036390">
    <property type="entry name" value="WH_DNA-bd_sf"/>
</dbReference>
<dbReference type="InterPro" id="IPR000835">
    <property type="entry name" value="HTH_MarR-typ"/>
</dbReference>
<keyword evidence="3" id="KW-0804">Transcription</keyword>
<accession>A0ABQ4PKS5</accession>
<proteinExistence type="predicted"/>
<dbReference type="SUPFAM" id="SSF46785">
    <property type="entry name" value="Winged helix' DNA-binding domain"/>
    <property type="match status" value="1"/>
</dbReference>
<protein>
    <submittedName>
        <fullName evidence="6">MarR family transcriptional regulator</fullName>
    </submittedName>
</protein>
<dbReference type="PANTHER" id="PTHR42756">
    <property type="entry name" value="TRANSCRIPTIONAL REGULATOR, MARR"/>
    <property type="match status" value="1"/>
</dbReference>
<feature type="domain" description="HTH marR-type" evidence="5">
    <location>
        <begin position="24"/>
        <end position="157"/>
    </location>
</feature>
<sequence>MVSTVNKTESEHVNSAQPMAEHSELSLGERLGRLHRLWRMVADGELAPLGLTHSRWTALWKLYRIGQDVSQKHLAEALEIELASLMRTLGQLEQQGLVIRHCCEHDKRVRRVALTEAGLAVLDQMEAKIIRVRAELLSGVSLEMQAQFEQTLNQISHNAAARLEATATKAQE</sequence>
<organism evidence="6 7">
    <name type="scientific">Shewanella algidipiscicola</name>
    <dbReference type="NCBI Taxonomy" id="614070"/>
    <lineage>
        <taxon>Bacteria</taxon>
        <taxon>Pseudomonadati</taxon>
        <taxon>Pseudomonadota</taxon>
        <taxon>Gammaproteobacteria</taxon>
        <taxon>Alteromonadales</taxon>
        <taxon>Shewanellaceae</taxon>
        <taxon>Shewanella</taxon>
    </lineage>
</organism>
<dbReference type="PROSITE" id="PS01117">
    <property type="entry name" value="HTH_MARR_1"/>
    <property type="match status" value="1"/>
</dbReference>
<feature type="compositionally biased region" description="Polar residues" evidence="4">
    <location>
        <begin position="1"/>
        <end position="17"/>
    </location>
</feature>
<keyword evidence="2" id="KW-0238">DNA-binding</keyword>
<dbReference type="EMBL" id="BPFB01000028">
    <property type="protein sequence ID" value="GIU48294.1"/>
    <property type="molecule type" value="Genomic_DNA"/>
</dbReference>
<evidence type="ECO:0000256" key="2">
    <source>
        <dbReference type="ARBA" id="ARBA00023125"/>
    </source>
</evidence>
<dbReference type="InterPro" id="IPR036388">
    <property type="entry name" value="WH-like_DNA-bd_sf"/>
</dbReference>
<dbReference type="PANTHER" id="PTHR42756:SF1">
    <property type="entry name" value="TRANSCRIPTIONAL REPRESSOR OF EMRAB OPERON"/>
    <property type="match status" value="1"/>
</dbReference>
<feature type="region of interest" description="Disordered" evidence="4">
    <location>
        <begin position="1"/>
        <end position="21"/>
    </location>
</feature>
<comment type="caution">
    <text evidence="6">The sequence shown here is derived from an EMBL/GenBank/DDBJ whole genome shotgun (WGS) entry which is preliminary data.</text>
</comment>
<evidence type="ECO:0000313" key="6">
    <source>
        <dbReference type="EMBL" id="GIU48294.1"/>
    </source>
</evidence>